<dbReference type="GO" id="GO:0005634">
    <property type="term" value="C:nucleus"/>
    <property type="evidence" value="ECO:0007669"/>
    <property type="project" value="UniProtKB-SubCell"/>
</dbReference>
<evidence type="ECO:0000256" key="4">
    <source>
        <dbReference type="ARBA" id="ARBA00023163"/>
    </source>
</evidence>
<organism evidence="8 9">
    <name type="scientific">Nepenthes gracilis</name>
    <name type="common">Slender pitcher plant</name>
    <dbReference type="NCBI Taxonomy" id="150966"/>
    <lineage>
        <taxon>Eukaryota</taxon>
        <taxon>Viridiplantae</taxon>
        <taxon>Streptophyta</taxon>
        <taxon>Embryophyta</taxon>
        <taxon>Tracheophyta</taxon>
        <taxon>Spermatophyta</taxon>
        <taxon>Magnoliopsida</taxon>
        <taxon>eudicotyledons</taxon>
        <taxon>Gunneridae</taxon>
        <taxon>Pentapetalae</taxon>
        <taxon>Caryophyllales</taxon>
        <taxon>Nepenthaceae</taxon>
        <taxon>Nepenthes</taxon>
    </lineage>
</organism>
<evidence type="ECO:0000256" key="6">
    <source>
        <dbReference type="SAM" id="MobiDB-lite"/>
    </source>
</evidence>
<accession>A0AAD3SUY3</accession>
<dbReference type="PANTHER" id="PTHR45764:SF38">
    <property type="entry name" value="BZIP TRANSCRIPTION FACTOR 44"/>
    <property type="match status" value="1"/>
</dbReference>
<evidence type="ECO:0000313" key="8">
    <source>
        <dbReference type="EMBL" id="GMH17485.1"/>
    </source>
</evidence>
<dbReference type="PROSITE" id="PS50217">
    <property type="entry name" value="BZIP"/>
    <property type="match status" value="1"/>
</dbReference>
<evidence type="ECO:0000256" key="1">
    <source>
        <dbReference type="ARBA" id="ARBA00004123"/>
    </source>
</evidence>
<dbReference type="Pfam" id="PF00170">
    <property type="entry name" value="bZIP_1"/>
    <property type="match status" value="1"/>
</dbReference>
<comment type="subcellular location">
    <subcellularLocation>
        <location evidence="1">Nucleus</location>
    </subcellularLocation>
</comment>
<dbReference type="GO" id="GO:0045893">
    <property type="term" value="P:positive regulation of DNA-templated transcription"/>
    <property type="evidence" value="ECO:0007669"/>
    <property type="project" value="TreeGrafter"/>
</dbReference>
<gene>
    <name evidence="8" type="ORF">Nepgr_019326</name>
</gene>
<evidence type="ECO:0000259" key="7">
    <source>
        <dbReference type="PROSITE" id="PS50217"/>
    </source>
</evidence>
<dbReference type="GO" id="GO:0000976">
    <property type="term" value="F:transcription cis-regulatory region binding"/>
    <property type="evidence" value="ECO:0007669"/>
    <property type="project" value="TreeGrafter"/>
</dbReference>
<protein>
    <recommendedName>
        <fullName evidence="7">BZIP domain-containing protein</fullName>
    </recommendedName>
</protein>
<keyword evidence="4" id="KW-0804">Transcription</keyword>
<keyword evidence="2" id="KW-0805">Transcription regulation</keyword>
<feature type="domain" description="BZIP" evidence="7">
    <location>
        <begin position="32"/>
        <end position="74"/>
    </location>
</feature>
<comment type="caution">
    <text evidence="8">The sequence shown here is derived from an EMBL/GenBank/DDBJ whole genome shotgun (WGS) entry which is preliminary data.</text>
</comment>
<dbReference type="FunFam" id="1.20.5.170:FF:000020">
    <property type="entry name" value="BZIP transcription factor"/>
    <property type="match status" value="1"/>
</dbReference>
<sequence length="129" mass="14910">MSSSSGNSSGTTGTTQLQNWSSEEELQQMMMAERKRKRMQSNRESARRSRMRKQKQLDDLTAQVAQLREENSKIASTTYVATQHFLSVEAQNSILRTQMAELRQRLESLDDILKYINSFNGGFMESWSY</sequence>
<dbReference type="PROSITE" id="PS00036">
    <property type="entry name" value="BZIP_BASIC"/>
    <property type="match status" value="1"/>
</dbReference>
<evidence type="ECO:0000256" key="5">
    <source>
        <dbReference type="ARBA" id="ARBA00023242"/>
    </source>
</evidence>
<keyword evidence="3" id="KW-0238">DNA-binding</keyword>
<keyword evidence="9" id="KW-1185">Reference proteome</keyword>
<dbReference type="InterPro" id="IPR004827">
    <property type="entry name" value="bZIP"/>
</dbReference>
<name>A0AAD3SUY3_NEPGR</name>
<evidence type="ECO:0000256" key="2">
    <source>
        <dbReference type="ARBA" id="ARBA00023015"/>
    </source>
</evidence>
<dbReference type="GO" id="GO:0046982">
    <property type="term" value="F:protein heterodimerization activity"/>
    <property type="evidence" value="ECO:0007669"/>
    <property type="project" value="UniProtKB-ARBA"/>
</dbReference>
<dbReference type="InterPro" id="IPR046347">
    <property type="entry name" value="bZIP_sf"/>
</dbReference>
<dbReference type="SMART" id="SM00338">
    <property type="entry name" value="BRLZ"/>
    <property type="match status" value="1"/>
</dbReference>
<evidence type="ECO:0000313" key="9">
    <source>
        <dbReference type="Proteomes" id="UP001279734"/>
    </source>
</evidence>
<feature type="region of interest" description="Disordered" evidence="6">
    <location>
        <begin position="1"/>
        <end position="59"/>
    </location>
</feature>
<dbReference type="CDD" id="cd14702">
    <property type="entry name" value="bZIP_plant_GBF1"/>
    <property type="match status" value="1"/>
</dbReference>
<dbReference type="Proteomes" id="UP001279734">
    <property type="component" value="Unassembled WGS sequence"/>
</dbReference>
<evidence type="ECO:0000256" key="3">
    <source>
        <dbReference type="ARBA" id="ARBA00023125"/>
    </source>
</evidence>
<dbReference type="GO" id="GO:0003700">
    <property type="term" value="F:DNA-binding transcription factor activity"/>
    <property type="evidence" value="ECO:0007669"/>
    <property type="project" value="InterPro"/>
</dbReference>
<keyword evidence="5" id="KW-0539">Nucleus</keyword>
<dbReference type="InterPro" id="IPR045314">
    <property type="entry name" value="bZIP_plant_GBF1"/>
</dbReference>
<proteinExistence type="predicted"/>
<reference evidence="8" key="1">
    <citation type="submission" date="2023-05" db="EMBL/GenBank/DDBJ databases">
        <title>Nepenthes gracilis genome sequencing.</title>
        <authorList>
            <person name="Fukushima K."/>
        </authorList>
    </citation>
    <scope>NUCLEOTIDE SEQUENCE</scope>
    <source>
        <strain evidence="8">SING2019-196</strain>
    </source>
</reference>
<dbReference type="EMBL" id="BSYO01000018">
    <property type="protein sequence ID" value="GMH17485.1"/>
    <property type="molecule type" value="Genomic_DNA"/>
</dbReference>
<dbReference type="AlphaFoldDB" id="A0AAD3SUY3"/>
<dbReference type="Gene3D" id="1.20.5.170">
    <property type="match status" value="1"/>
</dbReference>
<dbReference type="SUPFAM" id="SSF57959">
    <property type="entry name" value="Leucine zipper domain"/>
    <property type="match status" value="1"/>
</dbReference>
<dbReference type="PANTHER" id="PTHR45764">
    <property type="entry name" value="BZIP TRANSCRIPTION FACTOR 44"/>
    <property type="match status" value="1"/>
</dbReference>
<feature type="compositionally biased region" description="Low complexity" evidence="6">
    <location>
        <begin position="1"/>
        <end position="15"/>
    </location>
</feature>